<feature type="region of interest" description="Disordered" evidence="5">
    <location>
        <begin position="462"/>
        <end position="493"/>
    </location>
</feature>
<dbReference type="PROSITE" id="PS51192">
    <property type="entry name" value="HELICASE_ATP_BIND_1"/>
    <property type="match status" value="1"/>
</dbReference>
<keyword evidence="4" id="KW-0694">RNA-binding</keyword>
<evidence type="ECO:0000256" key="2">
    <source>
        <dbReference type="ARBA" id="ARBA00022801"/>
    </source>
</evidence>
<feature type="region of interest" description="Disordered" evidence="5">
    <location>
        <begin position="525"/>
        <end position="551"/>
    </location>
</feature>
<feature type="domain" description="Helicase ATP-binding" evidence="6">
    <location>
        <begin position="121"/>
        <end position="340"/>
    </location>
</feature>
<dbReference type="InterPro" id="IPR027417">
    <property type="entry name" value="P-loop_NTPase"/>
</dbReference>
<comment type="function">
    <text evidence="4">RNA helicase.</text>
</comment>
<evidence type="ECO:0000313" key="8">
    <source>
        <dbReference type="Proteomes" id="UP001176521"/>
    </source>
</evidence>
<reference evidence="7" key="1">
    <citation type="journal article" date="2023" name="PhytoFront">
        <title>Draft Genome Resources of Seven Strains of Tilletia horrida, Causal Agent of Kernel Smut of Rice.</title>
        <authorList>
            <person name="Khanal S."/>
            <person name="Antony Babu S."/>
            <person name="Zhou X.G."/>
        </authorList>
    </citation>
    <scope>NUCLEOTIDE SEQUENCE</scope>
    <source>
        <strain evidence="7">TX3</strain>
    </source>
</reference>
<feature type="region of interest" description="Disordered" evidence="5">
    <location>
        <begin position="721"/>
        <end position="743"/>
    </location>
</feature>
<evidence type="ECO:0000256" key="5">
    <source>
        <dbReference type="SAM" id="MobiDB-lite"/>
    </source>
</evidence>
<comment type="catalytic activity">
    <reaction evidence="4">
        <text>ATP + H2O = ADP + phosphate + H(+)</text>
        <dbReference type="Rhea" id="RHEA:13065"/>
        <dbReference type="ChEBI" id="CHEBI:15377"/>
        <dbReference type="ChEBI" id="CHEBI:15378"/>
        <dbReference type="ChEBI" id="CHEBI:30616"/>
        <dbReference type="ChEBI" id="CHEBI:43474"/>
        <dbReference type="ChEBI" id="CHEBI:456216"/>
        <dbReference type="EC" id="3.6.4.13"/>
    </reaction>
</comment>
<feature type="compositionally biased region" description="Low complexity" evidence="5">
    <location>
        <begin position="530"/>
        <end position="544"/>
    </location>
</feature>
<comment type="similarity">
    <text evidence="4">Belongs to the DEAD box helicase family.</text>
</comment>
<dbReference type="SMART" id="SM00487">
    <property type="entry name" value="DEXDc"/>
    <property type="match status" value="1"/>
</dbReference>
<keyword evidence="1 4" id="KW-0547">Nucleotide-binding</keyword>
<dbReference type="GO" id="GO:0005524">
    <property type="term" value="F:ATP binding"/>
    <property type="evidence" value="ECO:0007669"/>
    <property type="project" value="UniProtKB-UniRule"/>
</dbReference>
<dbReference type="EMBL" id="JAPDMQ010000094">
    <property type="protein sequence ID" value="KAK0535518.1"/>
    <property type="molecule type" value="Genomic_DNA"/>
</dbReference>
<feature type="compositionally biased region" description="Acidic residues" evidence="5">
    <location>
        <begin position="873"/>
        <end position="890"/>
    </location>
</feature>
<accession>A0AAN6JL93</accession>
<evidence type="ECO:0000259" key="6">
    <source>
        <dbReference type="PROSITE" id="PS51192"/>
    </source>
</evidence>
<keyword evidence="4" id="KW-0347">Helicase</keyword>
<keyword evidence="2 4" id="KW-0378">Hydrolase</keyword>
<sequence>MQRYIASRGSAAAAAVTAAAAVRCSAMAAAVRQGGGGATAAVSPCSARWASSMAAAAATSTSTSPAQQVTSRTAVTPPAQDSEASAVAKFVDLGLPRPLARQLIASFPHILGPTLAQTALLDALPKPNDIILRAHTGTGKSFSLLLGLLAKPRVLFARPAASPAGENQQHQQHGIASIVVVPSNELAFQYYQWAQTLLPQKGDELHPIIQVAVRGHPTIAPQEQIRLLRDSPPHLLVATPTRLVEILSMKTNEGSALLGLSTLRTLALDEADALLDLPGRFPTHKLKWKHTVHPAPALIFLNEVMRLRPSCSGGQLLPSAGLEREDSRFFDERRPPEAIRRTLHRAREAISKEQQATKQAQSSHSFYSAFNFSLPRPRYGPTGSPPVQLVVTSATANAVLRHFFGARTGWLRTGVKEAVGKPHGQSSARIQARVERTTGLWLDLTGLTKASLELTAALTAREDKGKNKTKQRPDRAADGGKYPTGAEGSISERLREEARKIGAVDDTAFPRTMPEELTHYCIVVDEPGPDDAAPGSTSASTSSGDGDDAADTASSLAAALPPMRNLDPRAFIRPYRKARDLVASSGQPDLATTVRSVSPPAHEVDPLLLSALAFAFASDSSSRALALIPPQWSLRKAREVLEGWGVPVRTLDEDATSAAAAVAGGSDPAAAAASPVLYLLQATSARGLDLPVLSHVFIVGVESIGDSVRYTHLAGRASRIGPGAEFPPSIPAPSKSTEERASEDGIDKIEEASDIQPLRPLAKVVTLLRGLPHASVKRRRAALQAWARLSKEERIELGRKRPQNDAIMVSSAERKLWTVWRRTGVTGRKSATGGGMGKWDLRLVGGEAAVEEEAALADWDPEEEARAEGWREDEGDLEDEVEEDEEEVTNDQEASEREYGRAERSVSSRFERPGPSRSAQSNSIGNRGDEVRWERPERSFSAPSPRRRDVTRPAPRPATAFRREREGEGGSGSGSGFEHSRRIQGADAKDRLEFGGFDSRATASRKWSRESTTSRRNSRR</sequence>
<dbReference type="AlphaFoldDB" id="A0AAN6JL93"/>
<dbReference type="Proteomes" id="UP001176521">
    <property type="component" value="Unassembled WGS sequence"/>
</dbReference>
<dbReference type="GO" id="GO:0003724">
    <property type="term" value="F:RNA helicase activity"/>
    <property type="evidence" value="ECO:0007669"/>
    <property type="project" value="UniProtKB-EC"/>
</dbReference>
<dbReference type="GO" id="GO:0003723">
    <property type="term" value="F:RNA binding"/>
    <property type="evidence" value="ECO:0007669"/>
    <property type="project" value="UniProtKB-UniRule"/>
</dbReference>
<comment type="domain">
    <text evidence="4">The Q motif is unique to and characteristic of the DEAD box family of RNA helicases and controls ATP binding and hydrolysis.</text>
</comment>
<evidence type="ECO:0000256" key="3">
    <source>
        <dbReference type="ARBA" id="ARBA00022840"/>
    </source>
</evidence>
<dbReference type="SUPFAM" id="SSF52540">
    <property type="entry name" value="P-loop containing nucleoside triphosphate hydrolases"/>
    <property type="match status" value="2"/>
</dbReference>
<feature type="compositionally biased region" description="Acidic residues" evidence="5">
    <location>
        <begin position="853"/>
        <end position="863"/>
    </location>
</feature>
<dbReference type="PANTHER" id="PTHR24031">
    <property type="entry name" value="RNA HELICASE"/>
    <property type="match status" value="1"/>
</dbReference>
<feature type="compositionally biased region" description="Basic and acidic residues" evidence="5">
    <location>
        <begin position="927"/>
        <end position="938"/>
    </location>
</feature>
<feature type="region of interest" description="Disordered" evidence="5">
    <location>
        <begin position="853"/>
        <end position="1020"/>
    </location>
</feature>
<comment type="caution">
    <text evidence="7">The sequence shown here is derived from an EMBL/GenBank/DDBJ whole genome shotgun (WGS) entry which is preliminary data.</text>
</comment>
<feature type="compositionally biased region" description="Basic and acidic residues" evidence="5">
    <location>
        <begin position="462"/>
        <end position="478"/>
    </location>
</feature>
<feature type="compositionally biased region" description="Basic and acidic residues" evidence="5">
    <location>
        <begin position="894"/>
        <end position="914"/>
    </location>
</feature>
<keyword evidence="8" id="KW-1185">Reference proteome</keyword>
<name>A0AAN6JL93_9BASI</name>
<keyword evidence="3 4" id="KW-0067">ATP-binding</keyword>
<organism evidence="7 8">
    <name type="scientific">Tilletia horrida</name>
    <dbReference type="NCBI Taxonomy" id="155126"/>
    <lineage>
        <taxon>Eukaryota</taxon>
        <taxon>Fungi</taxon>
        <taxon>Dikarya</taxon>
        <taxon>Basidiomycota</taxon>
        <taxon>Ustilaginomycotina</taxon>
        <taxon>Exobasidiomycetes</taxon>
        <taxon>Tilletiales</taxon>
        <taxon>Tilletiaceae</taxon>
        <taxon>Tilletia</taxon>
    </lineage>
</organism>
<evidence type="ECO:0000313" key="7">
    <source>
        <dbReference type="EMBL" id="KAK0535518.1"/>
    </source>
</evidence>
<dbReference type="InterPro" id="IPR014001">
    <property type="entry name" value="Helicase_ATP-bd"/>
</dbReference>
<dbReference type="Pfam" id="PF00270">
    <property type="entry name" value="DEAD"/>
    <property type="match status" value="1"/>
</dbReference>
<proteinExistence type="inferred from homology"/>
<dbReference type="Gene3D" id="3.40.50.300">
    <property type="entry name" value="P-loop containing nucleotide triphosphate hydrolases"/>
    <property type="match status" value="1"/>
</dbReference>
<dbReference type="EC" id="3.6.4.13" evidence="4"/>
<protein>
    <recommendedName>
        <fullName evidence="4">ATP-dependent RNA helicase</fullName>
        <ecNumber evidence="4">3.6.4.13</ecNumber>
    </recommendedName>
</protein>
<evidence type="ECO:0000256" key="1">
    <source>
        <dbReference type="ARBA" id="ARBA00022741"/>
    </source>
</evidence>
<dbReference type="InterPro" id="IPR011545">
    <property type="entry name" value="DEAD/DEAH_box_helicase_dom"/>
</dbReference>
<dbReference type="GO" id="GO:0016787">
    <property type="term" value="F:hydrolase activity"/>
    <property type="evidence" value="ECO:0007669"/>
    <property type="project" value="UniProtKB-KW"/>
</dbReference>
<gene>
    <name evidence="7" type="ORF">OC842_002293</name>
</gene>
<evidence type="ECO:0000256" key="4">
    <source>
        <dbReference type="RuleBase" id="RU365068"/>
    </source>
</evidence>